<keyword evidence="2" id="KW-0813">Transport</keyword>
<evidence type="ECO:0000256" key="1">
    <source>
        <dbReference type="ARBA" id="ARBA00004141"/>
    </source>
</evidence>
<feature type="transmembrane region" description="Helical" evidence="6">
    <location>
        <begin position="83"/>
        <end position="102"/>
    </location>
</feature>
<dbReference type="InterPro" id="IPR011701">
    <property type="entry name" value="MFS"/>
</dbReference>
<feature type="transmembrane region" description="Helical" evidence="6">
    <location>
        <begin position="114"/>
        <end position="131"/>
    </location>
</feature>
<dbReference type="Proteomes" id="UP001358417">
    <property type="component" value="Unassembled WGS sequence"/>
</dbReference>
<keyword evidence="5 6" id="KW-0472">Membrane</keyword>
<feature type="transmembrane region" description="Helical" evidence="6">
    <location>
        <begin position="364"/>
        <end position="386"/>
    </location>
</feature>
<feature type="transmembrane region" description="Helical" evidence="6">
    <location>
        <begin position="398"/>
        <end position="418"/>
    </location>
</feature>
<dbReference type="EMBL" id="JAVRRD010000017">
    <property type="protein sequence ID" value="KAK5050479.1"/>
    <property type="molecule type" value="Genomic_DNA"/>
</dbReference>
<name>A0AAV9N607_9EURO</name>
<feature type="transmembrane region" description="Helical" evidence="6">
    <location>
        <begin position="331"/>
        <end position="352"/>
    </location>
</feature>
<dbReference type="Pfam" id="PF07690">
    <property type="entry name" value="MFS_1"/>
    <property type="match status" value="1"/>
</dbReference>
<feature type="transmembrane region" description="Helical" evidence="6">
    <location>
        <begin position="45"/>
        <end position="62"/>
    </location>
</feature>
<evidence type="ECO:0000256" key="6">
    <source>
        <dbReference type="SAM" id="Phobius"/>
    </source>
</evidence>
<evidence type="ECO:0000313" key="7">
    <source>
        <dbReference type="EMBL" id="KAK5050479.1"/>
    </source>
</evidence>
<dbReference type="PANTHER" id="PTHR43791:SF12">
    <property type="entry name" value="MAJOR FACILITATOR SUPERFAMILY (MFS) PROFILE DOMAIN-CONTAINING PROTEIN"/>
    <property type="match status" value="1"/>
</dbReference>
<comment type="subcellular location">
    <subcellularLocation>
        <location evidence="1">Membrane</location>
        <topology evidence="1">Multi-pass membrane protein</topology>
    </subcellularLocation>
</comment>
<evidence type="ECO:0000313" key="8">
    <source>
        <dbReference type="Proteomes" id="UP001358417"/>
    </source>
</evidence>
<feature type="transmembrane region" description="Helical" evidence="6">
    <location>
        <begin position="172"/>
        <end position="193"/>
    </location>
</feature>
<dbReference type="GeneID" id="89971943"/>
<dbReference type="GO" id="GO:0022857">
    <property type="term" value="F:transmembrane transporter activity"/>
    <property type="evidence" value="ECO:0007669"/>
    <property type="project" value="InterPro"/>
</dbReference>
<dbReference type="GO" id="GO:0016020">
    <property type="term" value="C:membrane"/>
    <property type="evidence" value="ECO:0007669"/>
    <property type="project" value="UniProtKB-SubCell"/>
</dbReference>
<evidence type="ECO:0000256" key="3">
    <source>
        <dbReference type="ARBA" id="ARBA00022692"/>
    </source>
</evidence>
<dbReference type="SUPFAM" id="SSF103473">
    <property type="entry name" value="MFS general substrate transporter"/>
    <property type="match status" value="1"/>
</dbReference>
<keyword evidence="3 6" id="KW-0812">Transmembrane</keyword>
<keyword evidence="8" id="KW-1185">Reference proteome</keyword>
<feature type="transmembrane region" description="Helical" evidence="6">
    <location>
        <begin position="273"/>
        <end position="293"/>
    </location>
</feature>
<reference evidence="7 8" key="1">
    <citation type="submission" date="2023-08" db="EMBL/GenBank/DDBJ databases">
        <title>Black Yeasts Isolated from many extreme environments.</title>
        <authorList>
            <person name="Coleine C."/>
            <person name="Stajich J.E."/>
            <person name="Selbmann L."/>
        </authorList>
    </citation>
    <scope>NUCLEOTIDE SEQUENCE [LARGE SCALE GENOMIC DNA]</scope>
    <source>
        <strain evidence="7 8">CCFEE 5792</strain>
    </source>
</reference>
<dbReference type="Gene3D" id="1.20.1250.20">
    <property type="entry name" value="MFS general substrate transporter like domains"/>
    <property type="match status" value="3"/>
</dbReference>
<proteinExistence type="predicted"/>
<dbReference type="InterPro" id="IPR036259">
    <property type="entry name" value="MFS_trans_sf"/>
</dbReference>
<keyword evidence="4 6" id="KW-1133">Transmembrane helix</keyword>
<feature type="transmembrane region" description="Helical" evidence="6">
    <location>
        <begin position="138"/>
        <end position="160"/>
    </location>
</feature>
<dbReference type="RefSeq" id="XP_064705065.1">
    <property type="nucleotide sequence ID" value="XM_064847344.1"/>
</dbReference>
<comment type="caution">
    <text evidence="7">The sequence shown here is derived from an EMBL/GenBank/DDBJ whole genome shotgun (WGS) entry which is preliminary data.</text>
</comment>
<dbReference type="PANTHER" id="PTHR43791">
    <property type="entry name" value="PERMEASE-RELATED"/>
    <property type="match status" value="1"/>
</dbReference>
<dbReference type="AlphaFoldDB" id="A0AAV9N607"/>
<protein>
    <recommendedName>
        <fullName evidence="9">Major facilitator superfamily (MFS) profile domain-containing protein</fullName>
    </recommendedName>
</protein>
<feature type="transmembrane region" description="Helical" evidence="6">
    <location>
        <begin position="305"/>
        <end position="325"/>
    </location>
</feature>
<evidence type="ECO:0000256" key="2">
    <source>
        <dbReference type="ARBA" id="ARBA00022448"/>
    </source>
</evidence>
<dbReference type="FunFam" id="1.20.1250.20:FF:000013">
    <property type="entry name" value="MFS general substrate transporter"/>
    <property type="match status" value="1"/>
</dbReference>
<evidence type="ECO:0000256" key="5">
    <source>
        <dbReference type="ARBA" id="ARBA00023136"/>
    </source>
</evidence>
<evidence type="ECO:0000256" key="4">
    <source>
        <dbReference type="ARBA" id="ARBA00022989"/>
    </source>
</evidence>
<organism evidence="7 8">
    <name type="scientific">Exophiala bonariae</name>
    <dbReference type="NCBI Taxonomy" id="1690606"/>
    <lineage>
        <taxon>Eukaryota</taxon>
        <taxon>Fungi</taxon>
        <taxon>Dikarya</taxon>
        <taxon>Ascomycota</taxon>
        <taxon>Pezizomycotina</taxon>
        <taxon>Eurotiomycetes</taxon>
        <taxon>Chaetothyriomycetidae</taxon>
        <taxon>Chaetothyriales</taxon>
        <taxon>Herpotrichiellaceae</taxon>
        <taxon>Exophiala</taxon>
    </lineage>
</organism>
<accession>A0AAV9N607</accession>
<feature type="transmembrane region" description="Helical" evidence="6">
    <location>
        <begin position="241"/>
        <end position="261"/>
    </location>
</feature>
<gene>
    <name evidence="7" type="ORF">LTR84_003760</name>
</gene>
<evidence type="ECO:0008006" key="9">
    <source>
        <dbReference type="Google" id="ProtNLM"/>
    </source>
</evidence>
<sequence length="438" mass="49197">MSVNNEKMIEETHKETHIEEIKPRVDYSGSHAKTDAAEIKLVRKLDIWILPILWLMYWLNFLDRNAITIARLDGLEKELKITGVQYQTCISLLFVGYILGQVPANMLITRLRPSLFMCFWMGAWAVIFYTRKEVATRVAILFSANICGTAFAGLIAIGIFKMSGIADLSGWRWMFILQGLVTFVVAILGCFILPDEPHNTRWLSEDERKLAHDRVARETVERYDGTTTWAGLVDCCKDKKLWLFLAYGHVTFAASNFKNFFPTIVATLGYNRTITLALTCPPYLLAAVASVAWSWNSGRMNERCWHITIAKLIGVVGFVMAAATLNTAARYVAICLFCCGLYMQAGIGPGWVGATFGQTKEKRAVALAMSNTVNTIAPIYTSYLWIPSDAPRYDIPMAASAAFSVLAIAMTWAIRYALVRENRKIKQSNSEATIFHVY</sequence>